<protein>
    <submittedName>
        <fullName evidence="1">Uncharacterized protein</fullName>
    </submittedName>
</protein>
<comment type="caution">
    <text evidence="1">The sequence shown here is derived from an EMBL/GenBank/DDBJ whole genome shotgun (WGS) entry which is preliminary data.</text>
</comment>
<name>A0A8X6XRB6_9ARAC</name>
<gene>
    <name evidence="1" type="ORF">TNIN_181101</name>
</gene>
<reference evidence="1" key="1">
    <citation type="submission" date="2020-08" db="EMBL/GenBank/DDBJ databases">
        <title>Multicomponent nature underlies the extraordinary mechanical properties of spider dragline silk.</title>
        <authorList>
            <person name="Kono N."/>
            <person name="Nakamura H."/>
            <person name="Mori M."/>
            <person name="Yoshida Y."/>
            <person name="Ohtoshi R."/>
            <person name="Malay A.D."/>
            <person name="Moran D.A.P."/>
            <person name="Tomita M."/>
            <person name="Numata K."/>
            <person name="Arakawa K."/>
        </authorList>
    </citation>
    <scope>NUCLEOTIDE SEQUENCE</scope>
</reference>
<dbReference type="Proteomes" id="UP000886998">
    <property type="component" value="Unassembled WGS sequence"/>
</dbReference>
<sequence length="136" mass="15652">MALRSPGRSRDENAISVEKEATPSESGLLIVHWFLENLLEVLKSSVRSIEFSTEDLSQKGSWSSLRMNSEDVLKDYGYFEGQTKRQLQSQQLTFESFCGTFTPTMIMLKIMERKNTIGWSCFKFHREAVERVTLST</sequence>
<proteinExistence type="predicted"/>
<accession>A0A8X6XRB6</accession>
<evidence type="ECO:0000313" key="2">
    <source>
        <dbReference type="Proteomes" id="UP000886998"/>
    </source>
</evidence>
<keyword evidence="2" id="KW-1185">Reference proteome</keyword>
<dbReference type="EMBL" id="BMAV01011458">
    <property type="protein sequence ID" value="GFY57357.1"/>
    <property type="molecule type" value="Genomic_DNA"/>
</dbReference>
<dbReference type="AlphaFoldDB" id="A0A8X6XRB6"/>
<organism evidence="1 2">
    <name type="scientific">Trichonephila inaurata madagascariensis</name>
    <dbReference type="NCBI Taxonomy" id="2747483"/>
    <lineage>
        <taxon>Eukaryota</taxon>
        <taxon>Metazoa</taxon>
        <taxon>Ecdysozoa</taxon>
        <taxon>Arthropoda</taxon>
        <taxon>Chelicerata</taxon>
        <taxon>Arachnida</taxon>
        <taxon>Araneae</taxon>
        <taxon>Araneomorphae</taxon>
        <taxon>Entelegynae</taxon>
        <taxon>Araneoidea</taxon>
        <taxon>Nephilidae</taxon>
        <taxon>Trichonephila</taxon>
        <taxon>Trichonephila inaurata</taxon>
    </lineage>
</organism>
<evidence type="ECO:0000313" key="1">
    <source>
        <dbReference type="EMBL" id="GFY57357.1"/>
    </source>
</evidence>